<evidence type="ECO:0000256" key="2">
    <source>
        <dbReference type="ARBA" id="ARBA00010617"/>
    </source>
</evidence>
<keyword evidence="4 5" id="KW-0472">Membrane</keyword>
<dbReference type="SUPFAM" id="SSF48264">
    <property type="entry name" value="Cytochrome P450"/>
    <property type="match status" value="1"/>
</dbReference>
<dbReference type="Gene3D" id="1.10.630.10">
    <property type="entry name" value="Cytochrome P450"/>
    <property type="match status" value="1"/>
</dbReference>
<dbReference type="GO" id="GO:0016705">
    <property type="term" value="F:oxidoreductase activity, acting on paired donors, with incorporation or reduction of molecular oxygen"/>
    <property type="evidence" value="ECO:0007669"/>
    <property type="project" value="InterPro"/>
</dbReference>
<dbReference type="InterPro" id="IPR036396">
    <property type="entry name" value="Cyt_P450_sf"/>
</dbReference>
<dbReference type="KEGG" id="epa:110235099"/>
<dbReference type="EnsemblMetazoa" id="XM_028657889.1">
    <property type="protein sequence ID" value="XP_028513690.1"/>
    <property type="gene ID" value="LOC110235099"/>
</dbReference>
<evidence type="ECO:0000256" key="5">
    <source>
        <dbReference type="SAM" id="Phobius"/>
    </source>
</evidence>
<dbReference type="GO" id="GO:0005506">
    <property type="term" value="F:iron ion binding"/>
    <property type="evidence" value="ECO:0007669"/>
    <property type="project" value="InterPro"/>
</dbReference>
<dbReference type="PANTHER" id="PTHR24291:SF189">
    <property type="entry name" value="CYTOCHROME P450 4C3-RELATED"/>
    <property type="match status" value="1"/>
</dbReference>
<proteinExistence type="inferred from homology"/>
<protein>
    <recommendedName>
        <fullName evidence="8">Cytochrome P450</fullName>
    </recommendedName>
</protein>
<dbReference type="InterPro" id="IPR050196">
    <property type="entry name" value="Cytochrome_P450_Monoox"/>
</dbReference>
<evidence type="ECO:0000313" key="7">
    <source>
        <dbReference type="Proteomes" id="UP000887567"/>
    </source>
</evidence>
<dbReference type="GO" id="GO:0005789">
    <property type="term" value="C:endoplasmic reticulum membrane"/>
    <property type="evidence" value="ECO:0007669"/>
    <property type="project" value="UniProtKB-SubCell"/>
</dbReference>
<keyword evidence="5" id="KW-1133">Transmembrane helix</keyword>
<comment type="subcellular location">
    <subcellularLocation>
        <location evidence="1">Endoplasmic reticulum membrane</location>
    </subcellularLocation>
</comment>
<dbReference type="Proteomes" id="UP000887567">
    <property type="component" value="Unplaced"/>
</dbReference>
<evidence type="ECO:0000313" key="6">
    <source>
        <dbReference type="EnsemblMetazoa" id="XP_028513690.1"/>
    </source>
</evidence>
<dbReference type="OMA" id="LTESWIT"/>
<feature type="transmembrane region" description="Helical" evidence="5">
    <location>
        <begin position="12"/>
        <end position="31"/>
    </location>
</feature>
<evidence type="ECO:0000256" key="1">
    <source>
        <dbReference type="ARBA" id="ARBA00004586"/>
    </source>
</evidence>
<dbReference type="AlphaFoldDB" id="A0A913YED0"/>
<dbReference type="OrthoDB" id="1470350at2759"/>
<keyword evidence="5" id="KW-0812">Transmembrane</keyword>
<dbReference type="RefSeq" id="XP_028513690.1">
    <property type="nucleotide sequence ID" value="XM_028657889.1"/>
</dbReference>
<dbReference type="GeneID" id="110235099"/>
<keyword evidence="3" id="KW-0256">Endoplasmic reticulum</keyword>
<accession>A0A913YED0</accession>
<evidence type="ECO:0000256" key="4">
    <source>
        <dbReference type="ARBA" id="ARBA00023136"/>
    </source>
</evidence>
<comment type="similarity">
    <text evidence="2">Belongs to the cytochrome P450 family.</text>
</comment>
<dbReference type="GO" id="GO:0020037">
    <property type="term" value="F:heme binding"/>
    <property type="evidence" value="ECO:0007669"/>
    <property type="project" value="InterPro"/>
</dbReference>
<dbReference type="InterPro" id="IPR001128">
    <property type="entry name" value="Cyt_P450"/>
</dbReference>
<reference evidence="6" key="1">
    <citation type="submission" date="2022-11" db="UniProtKB">
        <authorList>
            <consortium name="EnsemblMetazoa"/>
        </authorList>
    </citation>
    <scope>IDENTIFICATION</scope>
</reference>
<dbReference type="Pfam" id="PF00067">
    <property type="entry name" value="p450"/>
    <property type="match status" value="1"/>
</dbReference>
<name>A0A913YED0_EXADI</name>
<organism evidence="6 7">
    <name type="scientific">Exaiptasia diaphana</name>
    <name type="common">Tropical sea anemone</name>
    <name type="synonym">Aiptasia pulchella</name>
    <dbReference type="NCBI Taxonomy" id="2652724"/>
    <lineage>
        <taxon>Eukaryota</taxon>
        <taxon>Metazoa</taxon>
        <taxon>Cnidaria</taxon>
        <taxon>Anthozoa</taxon>
        <taxon>Hexacorallia</taxon>
        <taxon>Actiniaria</taxon>
        <taxon>Aiptasiidae</taxon>
        <taxon>Exaiptasia</taxon>
    </lineage>
</organism>
<dbReference type="PANTHER" id="PTHR24291">
    <property type="entry name" value="CYTOCHROME P450 FAMILY 4"/>
    <property type="match status" value="1"/>
</dbReference>
<evidence type="ECO:0000256" key="3">
    <source>
        <dbReference type="ARBA" id="ARBA00022824"/>
    </source>
</evidence>
<dbReference type="GO" id="GO:0004497">
    <property type="term" value="F:monooxygenase activity"/>
    <property type="evidence" value="ECO:0007669"/>
    <property type="project" value="InterPro"/>
</dbReference>
<keyword evidence="7" id="KW-1185">Reference proteome</keyword>
<evidence type="ECO:0008006" key="8">
    <source>
        <dbReference type="Google" id="ProtNLM"/>
    </source>
</evidence>
<sequence>MESTTESSAWIAVAVFSSCSFLVICYVTVLFRKKLQSLKSLSQCPGPKPVLLFGNALQFKRDNAEFYDQIMQWSKENWSKGMFCMWFGPFHSMVVIFKPELVETILSSNRQITKSLEYNLLEPWLGTGLLLR</sequence>